<keyword evidence="3 6" id="KW-0812">Transmembrane</keyword>
<comment type="similarity">
    <text evidence="2">Belongs to the TMEM170 family.</text>
</comment>
<dbReference type="PANTHER" id="PTHR22779:SF6">
    <property type="entry name" value="SD17342P"/>
    <property type="match status" value="1"/>
</dbReference>
<dbReference type="PANTHER" id="PTHR22779">
    <property type="entry name" value="SD17342P"/>
    <property type="match status" value="1"/>
</dbReference>
<feature type="transmembrane region" description="Helical" evidence="6">
    <location>
        <begin position="126"/>
        <end position="147"/>
    </location>
</feature>
<name>A0A1I7UXZ1_9PELO</name>
<reference evidence="8" key="1">
    <citation type="submission" date="2016-11" db="UniProtKB">
        <authorList>
            <consortium name="WormBaseParasite"/>
        </authorList>
    </citation>
    <scope>IDENTIFICATION</scope>
</reference>
<dbReference type="AlphaFoldDB" id="A0A1I7UXZ1"/>
<evidence type="ECO:0000256" key="1">
    <source>
        <dbReference type="ARBA" id="ARBA00004141"/>
    </source>
</evidence>
<keyword evidence="4 6" id="KW-1133">Transmembrane helix</keyword>
<sequence>MFRYEKKVIKMSREEEILSLFENSRNLSNITNESSYSIAGALLLSGKWMNDWGEISLSIFLWMTLSFMIISLGASLLSLFTLRKHPYVCFIPIPFIIMMFVIPFVFGAPTSMILALAMHASKNAVSTWYCAVMGIIQTILIFVISVTRIHATL</sequence>
<dbReference type="WBParaSite" id="Csp11.Scaffold630.g20455.t1">
    <property type="protein sequence ID" value="Csp11.Scaffold630.g20455.t1"/>
    <property type="gene ID" value="Csp11.Scaffold630.g20455"/>
</dbReference>
<dbReference type="InterPro" id="IPR019334">
    <property type="entry name" value="TMEM170A/B/YPR153W-like"/>
</dbReference>
<accession>A0A1I7UXZ1</accession>
<dbReference type="Pfam" id="PF10190">
    <property type="entry name" value="Tmemb_170"/>
    <property type="match status" value="1"/>
</dbReference>
<feature type="transmembrane region" description="Helical" evidence="6">
    <location>
        <begin position="87"/>
        <end position="106"/>
    </location>
</feature>
<dbReference type="eggNOG" id="KOG4349">
    <property type="taxonomic scope" value="Eukaryota"/>
</dbReference>
<evidence type="ECO:0000256" key="3">
    <source>
        <dbReference type="ARBA" id="ARBA00022692"/>
    </source>
</evidence>
<evidence type="ECO:0000256" key="2">
    <source>
        <dbReference type="ARBA" id="ARBA00006325"/>
    </source>
</evidence>
<comment type="subcellular location">
    <subcellularLocation>
        <location evidence="1">Membrane</location>
        <topology evidence="1">Multi-pass membrane protein</topology>
    </subcellularLocation>
</comment>
<organism evidence="7 8">
    <name type="scientific">Caenorhabditis tropicalis</name>
    <dbReference type="NCBI Taxonomy" id="1561998"/>
    <lineage>
        <taxon>Eukaryota</taxon>
        <taxon>Metazoa</taxon>
        <taxon>Ecdysozoa</taxon>
        <taxon>Nematoda</taxon>
        <taxon>Chromadorea</taxon>
        <taxon>Rhabditida</taxon>
        <taxon>Rhabditina</taxon>
        <taxon>Rhabditomorpha</taxon>
        <taxon>Rhabditoidea</taxon>
        <taxon>Rhabditidae</taxon>
        <taxon>Peloderinae</taxon>
        <taxon>Caenorhabditis</taxon>
    </lineage>
</organism>
<protein>
    <submittedName>
        <fullName evidence="8">Membrane spanning protein</fullName>
    </submittedName>
</protein>
<dbReference type="GO" id="GO:0016020">
    <property type="term" value="C:membrane"/>
    <property type="evidence" value="ECO:0007669"/>
    <property type="project" value="UniProtKB-SubCell"/>
</dbReference>
<dbReference type="STRING" id="1561998.A0A1I7UXZ1"/>
<evidence type="ECO:0000256" key="4">
    <source>
        <dbReference type="ARBA" id="ARBA00022989"/>
    </source>
</evidence>
<keyword evidence="7" id="KW-1185">Reference proteome</keyword>
<evidence type="ECO:0000313" key="7">
    <source>
        <dbReference type="Proteomes" id="UP000095282"/>
    </source>
</evidence>
<proteinExistence type="inferred from homology"/>
<feature type="transmembrane region" description="Helical" evidence="6">
    <location>
        <begin position="59"/>
        <end position="80"/>
    </location>
</feature>
<keyword evidence="5 6" id="KW-0472">Membrane</keyword>
<evidence type="ECO:0000256" key="6">
    <source>
        <dbReference type="SAM" id="Phobius"/>
    </source>
</evidence>
<evidence type="ECO:0000256" key="5">
    <source>
        <dbReference type="ARBA" id="ARBA00023136"/>
    </source>
</evidence>
<dbReference type="Proteomes" id="UP000095282">
    <property type="component" value="Unplaced"/>
</dbReference>
<evidence type="ECO:0000313" key="8">
    <source>
        <dbReference type="WBParaSite" id="Csp11.Scaffold630.g20455.t1"/>
    </source>
</evidence>